<accession>A0A8S4R8C1</accession>
<evidence type="ECO:0000313" key="2">
    <source>
        <dbReference type="EMBL" id="CAH2233152.1"/>
    </source>
</evidence>
<dbReference type="Proteomes" id="UP000838756">
    <property type="component" value="Unassembled WGS sequence"/>
</dbReference>
<organism evidence="2 3">
    <name type="scientific">Pararge aegeria aegeria</name>
    <dbReference type="NCBI Taxonomy" id="348720"/>
    <lineage>
        <taxon>Eukaryota</taxon>
        <taxon>Metazoa</taxon>
        <taxon>Ecdysozoa</taxon>
        <taxon>Arthropoda</taxon>
        <taxon>Hexapoda</taxon>
        <taxon>Insecta</taxon>
        <taxon>Pterygota</taxon>
        <taxon>Neoptera</taxon>
        <taxon>Endopterygota</taxon>
        <taxon>Lepidoptera</taxon>
        <taxon>Glossata</taxon>
        <taxon>Ditrysia</taxon>
        <taxon>Papilionoidea</taxon>
        <taxon>Nymphalidae</taxon>
        <taxon>Satyrinae</taxon>
        <taxon>Satyrini</taxon>
        <taxon>Parargina</taxon>
        <taxon>Pararge</taxon>
    </lineage>
</organism>
<evidence type="ECO:0000313" key="3">
    <source>
        <dbReference type="Proteomes" id="UP000838756"/>
    </source>
</evidence>
<gene>
    <name evidence="2" type="primary">jg17779</name>
    <name evidence="2" type="ORF">PAEG_LOCUS11279</name>
</gene>
<proteinExistence type="predicted"/>
<sequence length="77" mass="8324">MQKKWRRAGPTKGLTKRADQLSYYGYWLIERSLVVAANRRVMAHGVRADGVVRDAGAGGAGGGGPALQLAHRAHARR</sequence>
<protein>
    <submittedName>
        <fullName evidence="2">Jg17779 protein</fullName>
    </submittedName>
</protein>
<dbReference type="EMBL" id="CAKXAJ010024942">
    <property type="protein sequence ID" value="CAH2233152.1"/>
    <property type="molecule type" value="Genomic_DNA"/>
</dbReference>
<comment type="caution">
    <text evidence="2">The sequence shown here is derived from an EMBL/GenBank/DDBJ whole genome shotgun (WGS) entry which is preliminary data.</text>
</comment>
<reference evidence="2" key="1">
    <citation type="submission" date="2022-03" db="EMBL/GenBank/DDBJ databases">
        <authorList>
            <person name="Lindestad O."/>
        </authorList>
    </citation>
    <scope>NUCLEOTIDE SEQUENCE</scope>
</reference>
<name>A0A8S4R8C1_9NEOP</name>
<evidence type="ECO:0000256" key="1">
    <source>
        <dbReference type="SAM" id="MobiDB-lite"/>
    </source>
</evidence>
<dbReference type="AlphaFoldDB" id="A0A8S4R8C1"/>
<feature type="region of interest" description="Disordered" evidence="1">
    <location>
        <begin position="57"/>
        <end position="77"/>
    </location>
</feature>
<keyword evidence="3" id="KW-1185">Reference proteome</keyword>